<dbReference type="InterPro" id="IPR000436">
    <property type="entry name" value="Sushi_SCR_CCP_dom"/>
</dbReference>
<reference evidence="6" key="2">
    <citation type="submission" date="2025-09" db="UniProtKB">
        <authorList>
            <consortium name="Ensembl"/>
        </authorList>
    </citation>
    <scope>IDENTIFICATION</scope>
</reference>
<dbReference type="SUPFAM" id="SSF57535">
    <property type="entry name" value="Complement control module/SCR domain"/>
    <property type="match status" value="2"/>
</dbReference>
<dbReference type="InterPro" id="IPR035976">
    <property type="entry name" value="Sushi/SCR/CCP_sf"/>
</dbReference>
<feature type="disulfide bond" evidence="3">
    <location>
        <begin position="121"/>
        <end position="148"/>
    </location>
</feature>
<keyword evidence="7" id="KW-1185">Reference proteome</keyword>
<accession>A0A8C5YQQ2</accession>
<dbReference type="PROSITE" id="PS50923">
    <property type="entry name" value="SUSHI"/>
    <property type="match status" value="2"/>
</dbReference>
<feature type="region of interest" description="Disordered" evidence="4">
    <location>
        <begin position="159"/>
        <end position="198"/>
    </location>
</feature>
<dbReference type="GO" id="GO:0009609">
    <property type="term" value="P:response to symbiotic bacterium"/>
    <property type="evidence" value="ECO:0007669"/>
    <property type="project" value="Ensembl"/>
</dbReference>
<feature type="domain" description="Sushi" evidence="5">
    <location>
        <begin position="35"/>
        <end position="92"/>
    </location>
</feature>
<dbReference type="PANTHER" id="PTHR45656:SF14">
    <property type="entry name" value="C4B-BINDING PROTEIN BETA CHAIN"/>
    <property type="match status" value="1"/>
</dbReference>
<keyword evidence="3" id="KW-0768">Sushi</keyword>
<dbReference type="Pfam" id="PF00084">
    <property type="entry name" value="Sushi"/>
    <property type="match status" value="1"/>
</dbReference>
<comment type="caution">
    <text evidence="3">Lacks conserved residue(s) required for the propagation of feature annotation.</text>
</comment>
<dbReference type="GO" id="GO:1903027">
    <property type="term" value="P:regulation of opsonization"/>
    <property type="evidence" value="ECO:0007669"/>
    <property type="project" value="Ensembl"/>
</dbReference>
<feature type="domain" description="Sushi" evidence="5">
    <location>
        <begin position="93"/>
        <end position="150"/>
    </location>
</feature>
<evidence type="ECO:0000256" key="2">
    <source>
        <dbReference type="ARBA" id="ARBA00023157"/>
    </source>
</evidence>
<evidence type="ECO:0000256" key="4">
    <source>
        <dbReference type="SAM" id="MobiDB-lite"/>
    </source>
</evidence>
<feature type="disulfide bond" evidence="3">
    <location>
        <begin position="63"/>
        <end position="90"/>
    </location>
</feature>
<organism evidence="6 7">
    <name type="scientific">Marmota marmota marmota</name>
    <name type="common">Alpine marmot</name>
    <dbReference type="NCBI Taxonomy" id="9994"/>
    <lineage>
        <taxon>Eukaryota</taxon>
        <taxon>Metazoa</taxon>
        <taxon>Chordata</taxon>
        <taxon>Craniata</taxon>
        <taxon>Vertebrata</taxon>
        <taxon>Euteleostomi</taxon>
        <taxon>Mammalia</taxon>
        <taxon>Eutheria</taxon>
        <taxon>Euarchontoglires</taxon>
        <taxon>Glires</taxon>
        <taxon>Rodentia</taxon>
        <taxon>Sciuromorpha</taxon>
        <taxon>Sciuridae</taxon>
        <taxon>Xerinae</taxon>
        <taxon>Marmotini</taxon>
        <taxon>Marmota</taxon>
    </lineage>
</organism>
<dbReference type="CDD" id="cd00033">
    <property type="entry name" value="CCP"/>
    <property type="match status" value="2"/>
</dbReference>
<feature type="compositionally biased region" description="Low complexity" evidence="4">
    <location>
        <begin position="166"/>
        <end position="179"/>
    </location>
</feature>
<evidence type="ECO:0000313" key="7">
    <source>
        <dbReference type="Proteomes" id="UP000694407"/>
    </source>
</evidence>
<dbReference type="Proteomes" id="UP000694407">
    <property type="component" value="Unplaced"/>
</dbReference>
<name>A0A8C5YQQ2_MARMA</name>
<evidence type="ECO:0000259" key="5">
    <source>
        <dbReference type="PROSITE" id="PS50923"/>
    </source>
</evidence>
<evidence type="ECO:0000313" key="6">
    <source>
        <dbReference type="Ensembl" id="ENSMMMP00000002575.1"/>
    </source>
</evidence>
<keyword evidence="1" id="KW-0677">Repeat</keyword>
<dbReference type="PANTHER" id="PTHR45656">
    <property type="entry name" value="PROTEIN CBR-CLEC-78"/>
    <property type="match status" value="1"/>
</dbReference>
<dbReference type="SMART" id="SM00032">
    <property type="entry name" value="CCP"/>
    <property type="match status" value="2"/>
</dbReference>
<keyword evidence="2 3" id="KW-1015">Disulfide bond</keyword>
<gene>
    <name evidence="6" type="primary">C4BPB</name>
</gene>
<dbReference type="Ensembl" id="ENSMMMT00000002912.1">
    <property type="protein sequence ID" value="ENSMMMP00000002575.1"/>
    <property type="gene ID" value="ENSMMMG00000002378.1"/>
</dbReference>
<dbReference type="GO" id="GO:0045959">
    <property type="term" value="P:negative regulation of complement activation, classical pathway"/>
    <property type="evidence" value="ECO:0007669"/>
    <property type="project" value="Ensembl"/>
</dbReference>
<protein>
    <submittedName>
        <fullName evidence="6">Complement component 4 binding protein beta</fullName>
    </submittedName>
</protein>
<proteinExistence type="predicted"/>
<dbReference type="Gene3D" id="2.10.70.10">
    <property type="entry name" value="Complement Module, domain 1"/>
    <property type="match status" value="2"/>
</dbReference>
<dbReference type="GO" id="GO:0005615">
    <property type="term" value="C:extracellular space"/>
    <property type="evidence" value="ECO:0007669"/>
    <property type="project" value="Ensembl"/>
</dbReference>
<evidence type="ECO:0000256" key="1">
    <source>
        <dbReference type="ARBA" id="ARBA00022737"/>
    </source>
</evidence>
<dbReference type="AlphaFoldDB" id="A0A8C5YQQ2"/>
<dbReference type="FunFam" id="2.10.70.10:FF:000090">
    <property type="entry name" value="Complement component 4 binding protein beta"/>
    <property type="match status" value="1"/>
</dbReference>
<reference evidence="6" key="1">
    <citation type="submission" date="2025-08" db="UniProtKB">
        <authorList>
            <consortium name="Ensembl"/>
        </authorList>
    </citation>
    <scope>IDENTIFICATION</scope>
</reference>
<dbReference type="InterPro" id="IPR051277">
    <property type="entry name" value="SEZ6_CSMD_C4BPB_Regulators"/>
</dbReference>
<dbReference type="GeneTree" id="ENSGT00940000163065"/>
<sequence>MYIYVHICRVIDRQMFYRLVCCLVPVMWLISALDESCLELPPVNNSIFIVKEVEGQMLGTYVCIKGYHLVGKKTFLCNASEGWNAYTTECRLGHCPDPVLVNGEIQFFRPVNISDKITFKCNDHYILQGSSWSQCLENHTWSPPFPICKSRDSDPHGDISHGHCEGGNSDSGSTSSSCGERNHPEGPQKQLGIDGDPGSVLTYERIHKPCLQTGFEKALENKNPCSAIEKFMKRLKESGLTIEELKSSLEMKKAELEAKLLS</sequence>
<evidence type="ECO:0000256" key="3">
    <source>
        <dbReference type="PROSITE-ProRule" id="PRU00302"/>
    </source>
</evidence>
<dbReference type="GO" id="GO:0045732">
    <property type="term" value="P:positive regulation of protein catabolic process"/>
    <property type="evidence" value="ECO:0007669"/>
    <property type="project" value="Ensembl"/>
</dbReference>